<feature type="region of interest" description="Disordered" evidence="1">
    <location>
        <begin position="451"/>
        <end position="506"/>
    </location>
</feature>
<feature type="compositionally biased region" description="Polar residues" evidence="1">
    <location>
        <begin position="351"/>
        <end position="360"/>
    </location>
</feature>
<feature type="region of interest" description="Disordered" evidence="1">
    <location>
        <begin position="351"/>
        <end position="393"/>
    </location>
</feature>
<proteinExistence type="predicted"/>
<organism evidence="3 4">
    <name type="scientific">Plectus sambesii</name>
    <dbReference type="NCBI Taxonomy" id="2011161"/>
    <lineage>
        <taxon>Eukaryota</taxon>
        <taxon>Metazoa</taxon>
        <taxon>Ecdysozoa</taxon>
        <taxon>Nematoda</taxon>
        <taxon>Chromadorea</taxon>
        <taxon>Plectida</taxon>
        <taxon>Plectina</taxon>
        <taxon>Plectoidea</taxon>
        <taxon>Plectidae</taxon>
        <taxon>Plectus</taxon>
    </lineage>
</organism>
<feature type="compositionally biased region" description="Basic and acidic residues" evidence="1">
    <location>
        <begin position="462"/>
        <end position="475"/>
    </location>
</feature>
<dbReference type="Proteomes" id="UP000887566">
    <property type="component" value="Unplaced"/>
</dbReference>
<sequence length="601" mass="66609">MIMPPGPIRQLLLFALLVTVFAQDDEYDPETTASSFSSMVESMMPSNETGEKIGLQFLDAVIKRGQLEMAKRTYQTQLELLERTDPDKFDRLKEMPVDEMALGAVRQQAYIGQLQKPTGNKLLDVLNRNGIPVASSIKSVEQAIKKQDELKKDPKERIAEAVVDKLRKEVIPKIVGSLIAGENPFDKLRTSPEGVRRSEGHSFARRNNHRETDVIGYQPFYSDPEHGRADSFEPPAQRLLPWAPTQPLIPDEMIAEALGFPAVSNPPYNNNNRYAVNSPFAKFADQQAQYYQPEPSYSSDSVAGIRRSPRKLSPQLAEMLRQSPELAAIVDRQLGYDTDFDQKSSSAYLTPSQIQRTSTPQWPPVSGFQFSKANTMDTEDQRRRRPAESQMSPLTELILKLRSLPKLPNIFGGDSAQASQSGERSSIWTPPVVASTPSYFANPLADALYPSSSAQSSPFFSDVRRDENRSGKDESTANDYPSLRRSPRRHTVSTSSSASAPLGRHTRFRITGTTEEGSPGVGGQFVLPSVDPAVPAFNGMLSSQDKTRQEYIGTLKLPNEWLKGDSIGASLNTRTRKINQSAGGMDLAGFNVDLDDVVEHN</sequence>
<feature type="signal peptide" evidence="2">
    <location>
        <begin position="1"/>
        <end position="22"/>
    </location>
</feature>
<keyword evidence="3" id="KW-1185">Reference proteome</keyword>
<evidence type="ECO:0000256" key="2">
    <source>
        <dbReference type="SAM" id="SignalP"/>
    </source>
</evidence>
<feature type="compositionally biased region" description="Low complexity" evidence="1">
    <location>
        <begin position="451"/>
        <end position="461"/>
    </location>
</feature>
<dbReference type="WBParaSite" id="PSAMB.scaffold1399size32041.g12848.t1">
    <property type="protein sequence ID" value="PSAMB.scaffold1399size32041.g12848.t1"/>
    <property type="gene ID" value="PSAMB.scaffold1399size32041.g12848"/>
</dbReference>
<evidence type="ECO:0000256" key="1">
    <source>
        <dbReference type="SAM" id="MobiDB-lite"/>
    </source>
</evidence>
<evidence type="ECO:0000313" key="4">
    <source>
        <dbReference type="WBParaSite" id="PSAMB.scaffold1399size32041.g12848.t1"/>
    </source>
</evidence>
<feature type="region of interest" description="Disordered" evidence="1">
    <location>
        <begin position="189"/>
        <end position="209"/>
    </location>
</feature>
<accession>A0A914UZQ8</accession>
<feature type="chain" id="PRO_5036767048" evidence="2">
    <location>
        <begin position="23"/>
        <end position="601"/>
    </location>
</feature>
<reference evidence="4" key="1">
    <citation type="submission" date="2022-11" db="UniProtKB">
        <authorList>
            <consortium name="WormBaseParasite"/>
        </authorList>
    </citation>
    <scope>IDENTIFICATION</scope>
</reference>
<evidence type="ECO:0000313" key="3">
    <source>
        <dbReference type="Proteomes" id="UP000887566"/>
    </source>
</evidence>
<keyword evidence="2" id="KW-0732">Signal</keyword>
<name>A0A914UZQ8_9BILA</name>
<protein>
    <submittedName>
        <fullName evidence="4">Uncharacterized protein</fullName>
    </submittedName>
</protein>
<feature type="compositionally biased region" description="Basic and acidic residues" evidence="1">
    <location>
        <begin position="189"/>
        <end position="202"/>
    </location>
</feature>
<dbReference type="AlphaFoldDB" id="A0A914UZQ8"/>